<sequence length="120" mass="13360">SPAGKRKIPYPIPYNALPELSVQGRADFVVGDCGLREEMNKRNMMMKLMRRMTLKMIDDRDRLDKEQVEKLGMSPTLDLRNTSLAENQTPNTEKAEKAEVTTSQLPGSARPSAAVQRGAA</sequence>
<dbReference type="EMBL" id="JACEIK010001907">
    <property type="protein sequence ID" value="MCD7473032.1"/>
    <property type="molecule type" value="Genomic_DNA"/>
</dbReference>
<proteinExistence type="predicted"/>
<feature type="compositionally biased region" description="Polar residues" evidence="1">
    <location>
        <begin position="79"/>
        <end position="92"/>
    </location>
</feature>
<evidence type="ECO:0000256" key="1">
    <source>
        <dbReference type="SAM" id="MobiDB-lite"/>
    </source>
</evidence>
<gene>
    <name evidence="2" type="ORF">HAX54_014579</name>
</gene>
<feature type="region of interest" description="Disordered" evidence="1">
    <location>
        <begin position="73"/>
        <end position="120"/>
    </location>
</feature>
<evidence type="ECO:0000313" key="3">
    <source>
        <dbReference type="Proteomes" id="UP000823775"/>
    </source>
</evidence>
<evidence type="ECO:0000313" key="2">
    <source>
        <dbReference type="EMBL" id="MCD7473032.1"/>
    </source>
</evidence>
<name>A0ABS8TND6_DATST</name>
<comment type="caution">
    <text evidence="2">The sequence shown here is derived from an EMBL/GenBank/DDBJ whole genome shotgun (WGS) entry which is preliminary data.</text>
</comment>
<protein>
    <submittedName>
        <fullName evidence="2">Uncharacterized protein</fullName>
    </submittedName>
</protein>
<accession>A0ABS8TND6</accession>
<feature type="non-terminal residue" evidence="2">
    <location>
        <position position="120"/>
    </location>
</feature>
<organism evidence="2 3">
    <name type="scientific">Datura stramonium</name>
    <name type="common">Jimsonweed</name>
    <name type="synonym">Common thornapple</name>
    <dbReference type="NCBI Taxonomy" id="4076"/>
    <lineage>
        <taxon>Eukaryota</taxon>
        <taxon>Viridiplantae</taxon>
        <taxon>Streptophyta</taxon>
        <taxon>Embryophyta</taxon>
        <taxon>Tracheophyta</taxon>
        <taxon>Spermatophyta</taxon>
        <taxon>Magnoliopsida</taxon>
        <taxon>eudicotyledons</taxon>
        <taxon>Gunneridae</taxon>
        <taxon>Pentapetalae</taxon>
        <taxon>asterids</taxon>
        <taxon>lamiids</taxon>
        <taxon>Solanales</taxon>
        <taxon>Solanaceae</taxon>
        <taxon>Solanoideae</taxon>
        <taxon>Datureae</taxon>
        <taxon>Datura</taxon>
    </lineage>
</organism>
<dbReference type="Proteomes" id="UP000823775">
    <property type="component" value="Unassembled WGS sequence"/>
</dbReference>
<reference evidence="2 3" key="1">
    <citation type="journal article" date="2021" name="BMC Genomics">
        <title>Datura genome reveals duplications of psychoactive alkaloid biosynthetic genes and high mutation rate following tissue culture.</title>
        <authorList>
            <person name="Rajewski A."/>
            <person name="Carter-House D."/>
            <person name="Stajich J."/>
            <person name="Litt A."/>
        </authorList>
    </citation>
    <scope>NUCLEOTIDE SEQUENCE [LARGE SCALE GENOMIC DNA]</scope>
    <source>
        <strain evidence="2">AR-01</strain>
    </source>
</reference>
<feature type="non-terminal residue" evidence="2">
    <location>
        <position position="1"/>
    </location>
</feature>
<keyword evidence="3" id="KW-1185">Reference proteome</keyword>